<protein>
    <submittedName>
        <fullName evidence="1">Uncharacterized nucleotidyltransferase</fullName>
    </submittedName>
</protein>
<name>A0A1I7MQI8_9MICC</name>
<dbReference type="GO" id="GO:0016740">
    <property type="term" value="F:transferase activity"/>
    <property type="evidence" value="ECO:0007669"/>
    <property type="project" value="UniProtKB-KW"/>
</dbReference>
<dbReference type="Proteomes" id="UP000198881">
    <property type="component" value="Unassembled WGS sequence"/>
</dbReference>
<accession>A0A1I7MQI8</accession>
<dbReference type="EMBL" id="FPCG01000010">
    <property type="protein sequence ID" value="SFV24161.1"/>
    <property type="molecule type" value="Genomic_DNA"/>
</dbReference>
<dbReference type="Pfam" id="PF14907">
    <property type="entry name" value="NTP_transf_5"/>
    <property type="match status" value="1"/>
</dbReference>
<proteinExistence type="predicted"/>
<dbReference type="RefSeq" id="WP_091698604.1">
    <property type="nucleotide sequence ID" value="NZ_FPCG01000010.1"/>
</dbReference>
<dbReference type="OrthoDB" id="3782133at2"/>
<gene>
    <name evidence="1" type="ORF">SAMN04487966_1109</name>
</gene>
<sequence>MDIPSDQRERPESGIPLEARIRLGHAMVQGVADQVGVDLVHIKGYAVDQGLYREGRASTDVDIWVRPSQVDRLIQALAEHDWKPLTSFRSGSIFEHAAVSHHPTWSYVDIHRVVPGVGLPPEEAFENVWAEHKTVQIAEYPCAVPSADHQMAVIILHEARSGATRQPDVDHIRAQLTEEQRLHLRGIASSWKADVAWAAATDRLELFTDHPEYPLWKAVRTNASGIALLKARLQTEQSWLKRAELIAYAATPNLDHLRLSLHREPTAQDVLQDLSSRWTRGLGGLRRQLVTDLTSRLTHRRRGPRS</sequence>
<dbReference type="InterPro" id="IPR039498">
    <property type="entry name" value="NTP_transf_5"/>
</dbReference>
<evidence type="ECO:0000313" key="1">
    <source>
        <dbReference type="EMBL" id="SFV24161.1"/>
    </source>
</evidence>
<keyword evidence="2" id="KW-1185">Reference proteome</keyword>
<reference evidence="1 2" key="1">
    <citation type="submission" date="2016-10" db="EMBL/GenBank/DDBJ databases">
        <authorList>
            <person name="de Groot N.N."/>
        </authorList>
    </citation>
    <scope>NUCLEOTIDE SEQUENCE [LARGE SCALE GENOMIC DNA]</scope>
    <source>
        <strain evidence="1 2">CGMCC 1.7054</strain>
    </source>
</reference>
<organism evidence="1 2">
    <name type="scientific">Micrococcus terreus</name>
    <dbReference type="NCBI Taxonomy" id="574650"/>
    <lineage>
        <taxon>Bacteria</taxon>
        <taxon>Bacillati</taxon>
        <taxon>Actinomycetota</taxon>
        <taxon>Actinomycetes</taxon>
        <taxon>Micrococcales</taxon>
        <taxon>Micrococcaceae</taxon>
        <taxon>Micrococcus</taxon>
    </lineage>
</organism>
<evidence type="ECO:0000313" key="2">
    <source>
        <dbReference type="Proteomes" id="UP000198881"/>
    </source>
</evidence>
<keyword evidence="1" id="KW-0808">Transferase</keyword>
<dbReference type="AlphaFoldDB" id="A0A1I7MQI8"/>
<dbReference type="STRING" id="574650.SAMN04487966_1109"/>
<dbReference type="Gene3D" id="3.30.460.40">
    <property type="match status" value="1"/>
</dbReference>